<feature type="region of interest" description="Disordered" evidence="1">
    <location>
        <begin position="1"/>
        <end position="37"/>
    </location>
</feature>
<feature type="compositionally biased region" description="Polar residues" evidence="1">
    <location>
        <begin position="1"/>
        <end position="20"/>
    </location>
</feature>
<sequence length="37" mass="4348">MRALNKTQRQNSVLQRNKNISKVLHPHKIKHLSTRTA</sequence>
<name>A0AAD6JZC8_9ROSI</name>
<dbReference type="AlphaFoldDB" id="A0AAD6JZC8"/>
<keyword evidence="3" id="KW-1185">Reference proteome</keyword>
<gene>
    <name evidence="2" type="ORF">OIU84_006446</name>
</gene>
<comment type="caution">
    <text evidence="2">The sequence shown here is derived from an EMBL/GenBank/DDBJ whole genome shotgun (WGS) entry which is preliminary data.</text>
</comment>
<reference evidence="2 3" key="1">
    <citation type="journal article" date="2023" name="Int. J. Mol. Sci.">
        <title>De Novo Assembly and Annotation of 11 Diverse Shrub Willow (Salix) Genomes Reveals Novel Gene Organization in Sex-Linked Regions.</title>
        <authorList>
            <person name="Hyden B."/>
            <person name="Feng K."/>
            <person name="Yates T.B."/>
            <person name="Jawdy S."/>
            <person name="Cereghino C."/>
            <person name="Smart L.B."/>
            <person name="Muchero W."/>
        </authorList>
    </citation>
    <scope>NUCLEOTIDE SEQUENCE [LARGE SCALE GENOMIC DNA]</scope>
    <source>
        <tissue evidence="2">Shoot tip</tissue>
    </source>
</reference>
<evidence type="ECO:0000313" key="2">
    <source>
        <dbReference type="EMBL" id="KAJ6413643.1"/>
    </source>
</evidence>
<organism evidence="2 3">
    <name type="scientific">Salix udensis</name>
    <dbReference type="NCBI Taxonomy" id="889485"/>
    <lineage>
        <taxon>Eukaryota</taxon>
        <taxon>Viridiplantae</taxon>
        <taxon>Streptophyta</taxon>
        <taxon>Embryophyta</taxon>
        <taxon>Tracheophyta</taxon>
        <taxon>Spermatophyta</taxon>
        <taxon>Magnoliopsida</taxon>
        <taxon>eudicotyledons</taxon>
        <taxon>Gunneridae</taxon>
        <taxon>Pentapetalae</taxon>
        <taxon>rosids</taxon>
        <taxon>fabids</taxon>
        <taxon>Malpighiales</taxon>
        <taxon>Salicaceae</taxon>
        <taxon>Saliceae</taxon>
        <taxon>Salix</taxon>
    </lineage>
</organism>
<proteinExistence type="predicted"/>
<dbReference type="Proteomes" id="UP001162972">
    <property type="component" value="Chromosome 5"/>
</dbReference>
<feature type="compositionally biased region" description="Basic residues" evidence="1">
    <location>
        <begin position="24"/>
        <end position="37"/>
    </location>
</feature>
<accession>A0AAD6JZC8</accession>
<evidence type="ECO:0000256" key="1">
    <source>
        <dbReference type="SAM" id="MobiDB-lite"/>
    </source>
</evidence>
<evidence type="ECO:0000313" key="3">
    <source>
        <dbReference type="Proteomes" id="UP001162972"/>
    </source>
</evidence>
<protein>
    <submittedName>
        <fullName evidence="2">Uncharacterized protein</fullName>
    </submittedName>
</protein>
<dbReference type="EMBL" id="JAPFFJ010000013">
    <property type="protein sequence ID" value="KAJ6413643.1"/>
    <property type="molecule type" value="Genomic_DNA"/>
</dbReference>